<evidence type="ECO:0000313" key="3">
    <source>
        <dbReference type="Proteomes" id="UP000604825"/>
    </source>
</evidence>
<comment type="caution">
    <text evidence="2">The sequence shown here is derived from an EMBL/GenBank/DDBJ whole genome shotgun (WGS) entry which is preliminary data.</text>
</comment>
<reference evidence="2" key="1">
    <citation type="submission" date="2020-10" db="EMBL/GenBank/DDBJ databases">
        <authorList>
            <person name="Han B."/>
            <person name="Lu T."/>
            <person name="Zhao Q."/>
            <person name="Huang X."/>
            <person name="Zhao Y."/>
        </authorList>
    </citation>
    <scope>NUCLEOTIDE SEQUENCE</scope>
</reference>
<sequence>MCTLLPLGAMDIHHLRRRRRGLTPHLSTLHRGTRVTSTTSSALTTRRRHRMESISSSTTTTTMETRVAQAPPGSSKDVWLLSAVAACWRNAAAASEMLDTIR</sequence>
<accession>A0A811PKB0</accession>
<feature type="compositionally biased region" description="Low complexity" evidence="1">
    <location>
        <begin position="53"/>
        <end position="65"/>
    </location>
</feature>
<keyword evidence="3" id="KW-1185">Reference proteome</keyword>
<name>A0A811PKB0_9POAL</name>
<dbReference type="EMBL" id="CAJGYO010000007">
    <property type="protein sequence ID" value="CAD6245900.1"/>
    <property type="molecule type" value="Genomic_DNA"/>
</dbReference>
<organism evidence="2 3">
    <name type="scientific">Miscanthus lutarioriparius</name>
    <dbReference type="NCBI Taxonomy" id="422564"/>
    <lineage>
        <taxon>Eukaryota</taxon>
        <taxon>Viridiplantae</taxon>
        <taxon>Streptophyta</taxon>
        <taxon>Embryophyta</taxon>
        <taxon>Tracheophyta</taxon>
        <taxon>Spermatophyta</taxon>
        <taxon>Magnoliopsida</taxon>
        <taxon>Liliopsida</taxon>
        <taxon>Poales</taxon>
        <taxon>Poaceae</taxon>
        <taxon>PACMAD clade</taxon>
        <taxon>Panicoideae</taxon>
        <taxon>Andropogonodae</taxon>
        <taxon>Andropogoneae</taxon>
        <taxon>Saccharinae</taxon>
        <taxon>Miscanthus</taxon>
    </lineage>
</organism>
<feature type="region of interest" description="Disordered" evidence="1">
    <location>
        <begin position="49"/>
        <end position="73"/>
    </location>
</feature>
<evidence type="ECO:0000256" key="1">
    <source>
        <dbReference type="SAM" id="MobiDB-lite"/>
    </source>
</evidence>
<gene>
    <name evidence="2" type="ORF">NCGR_LOCUS30183</name>
</gene>
<dbReference type="Proteomes" id="UP000604825">
    <property type="component" value="Unassembled WGS sequence"/>
</dbReference>
<protein>
    <submittedName>
        <fullName evidence="2">Uncharacterized protein</fullName>
    </submittedName>
</protein>
<dbReference type="AlphaFoldDB" id="A0A811PKB0"/>
<evidence type="ECO:0000313" key="2">
    <source>
        <dbReference type="EMBL" id="CAD6245900.1"/>
    </source>
</evidence>
<proteinExistence type="predicted"/>